<dbReference type="InterPro" id="IPR009057">
    <property type="entry name" value="Homeodomain-like_sf"/>
</dbReference>
<gene>
    <name evidence="5" type="ORF">J0A67_13345</name>
</gene>
<evidence type="ECO:0000256" key="2">
    <source>
        <dbReference type="ARBA" id="ARBA00023125"/>
    </source>
</evidence>
<evidence type="ECO:0000256" key="3">
    <source>
        <dbReference type="ARBA" id="ARBA00023163"/>
    </source>
</evidence>
<accession>A0ABS3BRE6</accession>
<keyword evidence="2" id="KW-0238">DNA-binding</keyword>
<dbReference type="Pfam" id="PF01965">
    <property type="entry name" value="DJ-1_PfpI"/>
    <property type="match status" value="1"/>
</dbReference>
<reference evidence="5 6" key="1">
    <citation type="submission" date="2021-03" db="EMBL/GenBank/DDBJ databases">
        <title>novel species isolated from a fishpond in China.</title>
        <authorList>
            <person name="Lu H."/>
            <person name="Cai Z."/>
        </authorList>
    </citation>
    <scope>NUCLEOTIDE SEQUENCE [LARGE SCALE GENOMIC DNA]</scope>
    <source>
        <strain evidence="5 6">JCM 31546</strain>
    </source>
</reference>
<dbReference type="InterPro" id="IPR018060">
    <property type="entry name" value="HTH_AraC"/>
</dbReference>
<dbReference type="PANTHER" id="PTHR43280:SF2">
    <property type="entry name" value="HTH-TYPE TRANSCRIPTIONAL REGULATOR EXSA"/>
    <property type="match status" value="1"/>
</dbReference>
<evidence type="ECO:0000313" key="6">
    <source>
        <dbReference type="Proteomes" id="UP000664698"/>
    </source>
</evidence>
<dbReference type="Pfam" id="PF12833">
    <property type="entry name" value="HTH_18"/>
    <property type="match status" value="1"/>
</dbReference>
<evidence type="ECO:0000313" key="5">
    <source>
        <dbReference type="EMBL" id="MBN7801853.1"/>
    </source>
</evidence>
<keyword evidence="3" id="KW-0804">Transcription</keyword>
<evidence type="ECO:0000256" key="1">
    <source>
        <dbReference type="ARBA" id="ARBA00023015"/>
    </source>
</evidence>
<keyword evidence="1" id="KW-0805">Transcription regulation</keyword>
<dbReference type="Proteomes" id="UP000664698">
    <property type="component" value="Unassembled WGS sequence"/>
</dbReference>
<dbReference type="Gene3D" id="3.40.50.880">
    <property type="match status" value="1"/>
</dbReference>
<dbReference type="PRINTS" id="PR00032">
    <property type="entry name" value="HTHARAC"/>
</dbReference>
<feature type="domain" description="HTH araC/xylS-type" evidence="4">
    <location>
        <begin position="220"/>
        <end position="318"/>
    </location>
</feature>
<comment type="caution">
    <text evidence="5">The sequence shown here is derived from an EMBL/GenBank/DDBJ whole genome shotgun (WGS) entry which is preliminary data.</text>
</comment>
<dbReference type="PROSITE" id="PS01124">
    <property type="entry name" value="HTH_ARAC_FAMILY_2"/>
    <property type="match status" value="1"/>
</dbReference>
<dbReference type="SUPFAM" id="SSF52317">
    <property type="entry name" value="Class I glutamine amidotransferase-like"/>
    <property type="match status" value="1"/>
</dbReference>
<evidence type="ECO:0000259" key="4">
    <source>
        <dbReference type="PROSITE" id="PS01124"/>
    </source>
</evidence>
<name>A0ABS3BRE6_9BACT</name>
<protein>
    <submittedName>
        <fullName evidence="5">Helix-turn-helix domain-containing protein</fullName>
    </submittedName>
</protein>
<dbReference type="InterPro" id="IPR002818">
    <property type="entry name" value="DJ-1/PfpI"/>
</dbReference>
<dbReference type="SMART" id="SM00342">
    <property type="entry name" value="HTH_ARAC"/>
    <property type="match status" value="1"/>
</dbReference>
<organism evidence="5 6">
    <name type="scientific">Algoriphagus aestuariicola</name>
    <dbReference type="NCBI Taxonomy" id="1852016"/>
    <lineage>
        <taxon>Bacteria</taxon>
        <taxon>Pseudomonadati</taxon>
        <taxon>Bacteroidota</taxon>
        <taxon>Cytophagia</taxon>
        <taxon>Cytophagales</taxon>
        <taxon>Cyclobacteriaceae</taxon>
        <taxon>Algoriphagus</taxon>
    </lineage>
</organism>
<dbReference type="SUPFAM" id="SSF46689">
    <property type="entry name" value="Homeodomain-like"/>
    <property type="match status" value="2"/>
</dbReference>
<dbReference type="InterPro" id="IPR029062">
    <property type="entry name" value="Class_I_gatase-like"/>
</dbReference>
<sequence>MRKIRILAMEGSVVQAIAGAQYCFNTVNHFLTLSGQEPAFDVKLLGLHREVRPGFPGFVLNPECTLEDAGDADLIIIPPLFGDFDLAIATNGPFAPWLRQQYEAGAEIASLCVGAFFLASTGMLDGKRCSTHWGFIDQFRSQFPLVQVLDGSIVTEEAGIYSSGGANSYWNLLLHLVEKYVDREMAILLSKYFAIDIDRDTQSAFAIFRGQKEHPDPEIRKAQEIIEHRFSERISVEDLADEVAVGRRSFERRFKRVTNNSVLEYVQRVKIEAAKRSFETSLKNINEVMWDVGYSDSKAFRTVFKKITGLTPNEYRNKYNKLVRLN</sequence>
<dbReference type="InterPro" id="IPR020449">
    <property type="entry name" value="Tscrpt_reg_AraC-type_HTH"/>
</dbReference>
<keyword evidence="6" id="KW-1185">Reference proteome</keyword>
<dbReference type="EMBL" id="JAFKCW010000003">
    <property type="protein sequence ID" value="MBN7801853.1"/>
    <property type="molecule type" value="Genomic_DNA"/>
</dbReference>
<proteinExistence type="predicted"/>
<dbReference type="PANTHER" id="PTHR43280">
    <property type="entry name" value="ARAC-FAMILY TRANSCRIPTIONAL REGULATOR"/>
    <property type="match status" value="1"/>
</dbReference>
<dbReference type="RefSeq" id="WP_206569865.1">
    <property type="nucleotide sequence ID" value="NZ_JAFKCW010000003.1"/>
</dbReference>
<dbReference type="Gene3D" id="1.10.10.60">
    <property type="entry name" value="Homeodomain-like"/>
    <property type="match status" value="2"/>
</dbReference>
<dbReference type="CDD" id="cd03138">
    <property type="entry name" value="GATase1_AraC_2"/>
    <property type="match status" value="1"/>
</dbReference>